<evidence type="ECO:0000313" key="2">
    <source>
        <dbReference type="EMBL" id="SEA24490.1"/>
    </source>
</evidence>
<feature type="domain" description="PrcB C-terminal" evidence="1">
    <location>
        <begin position="83"/>
        <end position="138"/>
    </location>
</feature>
<gene>
    <name evidence="2" type="ORF">SAMN05421540_104119</name>
</gene>
<organism evidence="2 3">
    <name type="scientific">Psychroflexus halocasei</name>
    <dbReference type="NCBI Taxonomy" id="908615"/>
    <lineage>
        <taxon>Bacteria</taxon>
        <taxon>Pseudomonadati</taxon>
        <taxon>Bacteroidota</taxon>
        <taxon>Flavobacteriia</taxon>
        <taxon>Flavobacteriales</taxon>
        <taxon>Flavobacteriaceae</taxon>
        <taxon>Psychroflexus</taxon>
    </lineage>
</organism>
<dbReference type="RefSeq" id="WP_093241611.1">
    <property type="nucleotide sequence ID" value="NZ_FNQF01000004.1"/>
</dbReference>
<accession>A0A1H3ZLD9</accession>
<sequence length="154" mass="17518">MLKKLIVISLVITGISCKSYQDPSTENMTIIHQSELTGNGEEGINGSYHVIENQEDWNALEEKMNSINDQRIKMDPVNFKNEMIIALFSEVKNSGGHSIKIKEITQKDNQVIIKVEETSPRGLATSMMTQPYYIAKIPKTDKVIEFETTDRLRK</sequence>
<dbReference type="EMBL" id="FNQF01000004">
    <property type="protein sequence ID" value="SEA24490.1"/>
    <property type="molecule type" value="Genomic_DNA"/>
</dbReference>
<proteinExistence type="predicted"/>
<keyword evidence="3" id="KW-1185">Reference proteome</keyword>
<dbReference type="AlphaFoldDB" id="A0A1H3ZLD9"/>
<dbReference type="Proteomes" id="UP000198820">
    <property type="component" value="Unassembled WGS sequence"/>
</dbReference>
<dbReference type="InterPro" id="IPR025748">
    <property type="entry name" value="PrcB_C_dom"/>
</dbReference>
<dbReference type="PROSITE" id="PS51257">
    <property type="entry name" value="PROKAR_LIPOPROTEIN"/>
    <property type="match status" value="1"/>
</dbReference>
<evidence type="ECO:0000313" key="3">
    <source>
        <dbReference type="Proteomes" id="UP000198820"/>
    </source>
</evidence>
<dbReference type="STRING" id="908615.SAMN05421540_104119"/>
<reference evidence="2 3" key="1">
    <citation type="submission" date="2016-10" db="EMBL/GenBank/DDBJ databases">
        <authorList>
            <person name="de Groot N.N."/>
        </authorList>
    </citation>
    <scope>NUCLEOTIDE SEQUENCE [LARGE SCALE GENOMIC DNA]</scope>
    <source>
        <strain evidence="2 3">DSM 23581</strain>
    </source>
</reference>
<dbReference type="Pfam" id="PF14343">
    <property type="entry name" value="PrcB_C"/>
    <property type="match status" value="1"/>
</dbReference>
<evidence type="ECO:0000259" key="1">
    <source>
        <dbReference type="Pfam" id="PF14343"/>
    </source>
</evidence>
<name>A0A1H3ZLD9_9FLAO</name>
<protein>
    <submittedName>
        <fullName evidence="2">PrcB C-terminal</fullName>
    </submittedName>
</protein>